<feature type="domain" description="ABC3 transporter permease C-terminal" evidence="8">
    <location>
        <begin position="647"/>
        <end position="762"/>
    </location>
</feature>
<keyword evidence="2" id="KW-1003">Cell membrane</keyword>
<dbReference type="AlphaFoldDB" id="A0A2W2C9X1"/>
<evidence type="ECO:0000256" key="4">
    <source>
        <dbReference type="ARBA" id="ARBA00022989"/>
    </source>
</evidence>
<dbReference type="EMBL" id="POTW01000011">
    <property type="protein sequence ID" value="PZF84929.1"/>
    <property type="molecule type" value="Genomic_DNA"/>
</dbReference>
<evidence type="ECO:0000256" key="5">
    <source>
        <dbReference type="ARBA" id="ARBA00023136"/>
    </source>
</evidence>
<keyword evidence="3 7" id="KW-0812">Transmembrane</keyword>
<evidence type="ECO:0000256" key="7">
    <source>
        <dbReference type="SAM" id="Phobius"/>
    </source>
</evidence>
<evidence type="ECO:0000256" key="3">
    <source>
        <dbReference type="ARBA" id="ARBA00022692"/>
    </source>
</evidence>
<feature type="transmembrane region" description="Helical" evidence="7">
    <location>
        <begin position="690"/>
        <end position="715"/>
    </location>
</feature>
<feature type="transmembrane region" description="Helical" evidence="7">
    <location>
        <begin position="257"/>
        <end position="281"/>
    </location>
</feature>
<dbReference type="RefSeq" id="WP_111253842.1">
    <property type="nucleotide sequence ID" value="NZ_POTW01000011.1"/>
</dbReference>
<feature type="domain" description="ABC3 transporter permease C-terminal" evidence="8">
    <location>
        <begin position="259"/>
        <end position="375"/>
    </location>
</feature>
<name>A0A2W2C9X1_9ACTN</name>
<dbReference type="GO" id="GO:0022857">
    <property type="term" value="F:transmembrane transporter activity"/>
    <property type="evidence" value="ECO:0007669"/>
    <property type="project" value="TreeGrafter"/>
</dbReference>
<dbReference type="Proteomes" id="UP000248764">
    <property type="component" value="Unassembled WGS sequence"/>
</dbReference>
<keyword evidence="4 7" id="KW-1133">Transmembrane helix</keyword>
<dbReference type="PANTHER" id="PTHR30572:SF4">
    <property type="entry name" value="ABC TRANSPORTER PERMEASE YTRF"/>
    <property type="match status" value="1"/>
</dbReference>
<evidence type="ECO:0000259" key="8">
    <source>
        <dbReference type="Pfam" id="PF02687"/>
    </source>
</evidence>
<dbReference type="GO" id="GO:0005886">
    <property type="term" value="C:plasma membrane"/>
    <property type="evidence" value="ECO:0007669"/>
    <property type="project" value="UniProtKB-SubCell"/>
</dbReference>
<comment type="subcellular location">
    <subcellularLocation>
        <location evidence="1">Cell membrane</location>
        <topology evidence="1">Multi-pass membrane protein</topology>
    </subcellularLocation>
</comment>
<protein>
    <recommendedName>
        <fullName evidence="8">ABC3 transporter permease C-terminal domain-containing protein</fullName>
    </recommendedName>
</protein>
<feature type="transmembrane region" description="Helical" evidence="7">
    <location>
        <begin position="302"/>
        <end position="329"/>
    </location>
</feature>
<feature type="transmembrane region" description="Helical" evidence="7">
    <location>
        <begin position="644"/>
        <end position="669"/>
    </location>
</feature>
<feature type="transmembrane region" description="Helical" evidence="7">
    <location>
        <begin position="735"/>
        <end position="757"/>
    </location>
</feature>
<accession>A0A2W2C9X1</accession>
<gene>
    <name evidence="9" type="ORF">C1I92_06395</name>
</gene>
<evidence type="ECO:0000313" key="10">
    <source>
        <dbReference type="Proteomes" id="UP000248764"/>
    </source>
</evidence>
<feature type="transmembrane region" description="Helical" evidence="7">
    <location>
        <begin position="349"/>
        <end position="371"/>
    </location>
</feature>
<keyword evidence="5 7" id="KW-0472">Membrane</keyword>
<comment type="similarity">
    <text evidence="6">Belongs to the ABC-4 integral membrane protein family.</text>
</comment>
<reference evidence="9 10" key="1">
    <citation type="submission" date="2018-01" db="EMBL/GenBank/DDBJ databases">
        <title>Draft genome sequence of Jiangella sp. GTF31.</title>
        <authorList>
            <person name="Sahin N."/>
            <person name="Ay H."/>
            <person name="Saygin H."/>
        </authorList>
    </citation>
    <scope>NUCLEOTIDE SEQUENCE [LARGE SCALE GENOMIC DNA]</scope>
    <source>
        <strain evidence="9 10">GTF31</strain>
    </source>
</reference>
<sequence length="774" mass="79510">MTAAWLRLELLRRWRSLLVLALLVALATATVLTAVAGARRGETAVDRLLERTLPADVAVLPNQPGFDWAAVRELPGVAAVGTYAGIDYDIDGEPSAGLLGDDETLRTVERPVVLDGRLPDATRPDEVVVTSGHGANVGDTVTLRLHPVDPVDPAAAQPELDATVVGVVRSYWYLDDAAGTGELIPSPGLYAVYERELLGDAPAEFNAIVRLAEGEAGIADFRARLERLSGRTDLDLVNLAELARHDREVTAFEADALLVFALVAAVASGVLLGLAVARYAAATQPDLRVLRALGLPPRRLGWTAAAGPALAAAAGAVVGAGVAVVASGWFPIGTAARFEPAPGVDGDVLVLAAGTVLVPALILLGAAATAWSGLRRTPGRASASAAADAASRLGAPVPVVVGSRFALEAGRGGTVRPAVAGAVAGVAGVVAAVTFSAGVHDATAHAERFGQVHQAEAFVGLTGDDFVPVDDLLPVLAADPDVRVINDTLMAVAAAGDRSVSLFTMDPDWRPVVTAGRTPAGPDEVALAPASAETIGAAVGDTVRLTGTRGERTFDVTGIAFVPESPHNDYTLGGWVTPGGYDALFDPASAVSPRFKFHLLLLALRAEADPAAVAGRLGEATGEAGLVRPAAPPSRLAELRQIRAIPMFLAGFLAVLALGAVGHALASGVRRRRHDLAVLRALGLTRWQSRAVVATQATVLALAGLLLGIPLGIALGRVVWRGVAEATPVDHVEPAALVAIVLTAAAALVIANLLAAWPSHRAASMRVGHVLRAE</sequence>
<evidence type="ECO:0000313" key="9">
    <source>
        <dbReference type="EMBL" id="PZF84929.1"/>
    </source>
</evidence>
<organism evidence="9 10">
    <name type="scientific">Jiangella anatolica</name>
    <dbReference type="NCBI Taxonomy" id="2670374"/>
    <lineage>
        <taxon>Bacteria</taxon>
        <taxon>Bacillati</taxon>
        <taxon>Actinomycetota</taxon>
        <taxon>Actinomycetes</taxon>
        <taxon>Jiangellales</taxon>
        <taxon>Jiangellaceae</taxon>
        <taxon>Jiangella</taxon>
    </lineage>
</organism>
<feature type="transmembrane region" description="Helical" evidence="7">
    <location>
        <begin position="418"/>
        <end position="439"/>
    </location>
</feature>
<proteinExistence type="inferred from homology"/>
<dbReference type="InterPro" id="IPR050250">
    <property type="entry name" value="Macrolide_Exporter_MacB"/>
</dbReference>
<evidence type="ECO:0000256" key="1">
    <source>
        <dbReference type="ARBA" id="ARBA00004651"/>
    </source>
</evidence>
<dbReference type="InterPro" id="IPR003838">
    <property type="entry name" value="ABC3_permease_C"/>
</dbReference>
<evidence type="ECO:0000256" key="6">
    <source>
        <dbReference type="ARBA" id="ARBA00038076"/>
    </source>
</evidence>
<comment type="caution">
    <text evidence="9">The sequence shown here is derived from an EMBL/GenBank/DDBJ whole genome shotgun (WGS) entry which is preliminary data.</text>
</comment>
<dbReference type="PANTHER" id="PTHR30572">
    <property type="entry name" value="MEMBRANE COMPONENT OF TRANSPORTER-RELATED"/>
    <property type="match status" value="1"/>
</dbReference>
<dbReference type="Pfam" id="PF02687">
    <property type="entry name" value="FtsX"/>
    <property type="match status" value="2"/>
</dbReference>
<keyword evidence="10" id="KW-1185">Reference proteome</keyword>
<evidence type="ECO:0000256" key="2">
    <source>
        <dbReference type="ARBA" id="ARBA00022475"/>
    </source>
</evidence>